<sequence>MGDPDGPDVPAVVGALNTVLRGHGGGVRLVRDGAVPAVRYTGMCAGCPGRPACHEGLVAPALLALPGVRGVEAPGTRLDGTARDLLQQFTRAEGGSA</sequence>
<evidence type="ECO:0000313" key="2">
    <source>
        <dbReference type="Proteomes" id="UP000774570"/>
    </source>
</evidence>
<dbReference type="EMBL" id="JAIBOA010000019">
    <property type="protein sequence ID" value="MBW8485863.1"/>
    <property type="molecule type" value="Genomic_DNA"/>
</dbReference>
<reference evidence="1 2" key="1">
    <citation type="submission" date="2021-07" db="EMBL/GenBank/DDBJ databases">
        <title>Actinomadura sp. PM05-2 isolated from lichen.</title>
        <authorList>
            <person name="Somphong A."/>
            <person name="Phongsopitanun W."/>
            <person name="Tanasupawat S."/>
            <person name="Peongsungnone V."/>
        </authorList>
    </citation>
    <scope>NUCLEOTIDE SEQUENCE [LARGE SCALE GENOMIC DNA]</scope>
    <source>
        <strain evidence="1 2">PM05-2</strain>
    </source>
</reference>
<dbReference type="SUPFAM" id="SSF117916">
    <property type="entry name" value="Fe-S cluster assembly (FSCA) domain-like"/>
    <property type="match status" value="1"/>
</dbReference>
<accession>A0ABS7FZJ2</accession>
<dbReference type="Proteomes" id="UP000774570">
    <property type="component" value="Unassembled WGS sequence"/>
</dbReference>
<organism evidence="1 2">
    <name type="scientific">Actinomadura parmotrematis</name>
    <dbReference type="NCBI Taxonomy" id="2864039"/>
    <lineage>
        <taxon>Bacteria</taxon>
        <taxon>Bacillati</taxon>
        <taxon>Actinomycetota</taxon>
        <taxon>Actinomycetes</taxon>
        <taxon>Streptosporangiales</taxon>
        <taxon>Thermomonosporaceae</taxon>
        <taxon>Actinomadura</taxon>
    </lineage>
</organism>
<gene>
    <name evidence="1" type="ORF">K1Y72_26025</name>
</gene>
<dbReference type="RefSeq" id="WP_220169105.1">
    <property type="nucleotide sequence ID" value="NZ_JAIBOA010000019.1"/>
</dbReference>
<dbReference type="InterPro" id="IPR034904">
    <property type="entry name" value="FSCA_dom_sf"/>
</dbReference>
<protein>
    <submittedName>
        <fullName evidence="1">NifU family protein</fullName>
    </submittedName>
</protein>
<comment type="caution">
    <text evidence="1">The sequence shown here is derived from an EMBL/GenBank/DDBJ whole genome shotgun (WGS) entry which is preliminary data.</text>
</comment>
<name>A0ABS7FZJ2_9ACTN</name>
<dbReference type="Gene3D" id="3.30.300.130">
    <property type="entry name" value="Fe-S cluster assembly (FSCA)"/>
    <property type="match status" value="1"/>
</dbReference>
<evidence type="ECO:0000313" key="1">
    <source>
        <dbReference type="EMBL" id="MBW8485863.1"/>
    </source>
</evidence>
<keyword evidence="2" id="KW-1185">Reference proteome</keyword>
<proteinExistence type="predicted"/>